<dbReference type="InterPro" id="IPR016134">
    <property type="entry name" value="Dockerin_dom"/>
</dbReference>
<dbReference type="GO" id="GO:0047632">
    <property type="term" value="F:agmatine deiminase activity"/>
    <property type="evidence" value="ECO:0007669"/>
    <property type="project" value="TreeGrafter"/>
</dbReference>
<dbReference type="AlphaFoldDB" id="A0A381RF51"/>
<dbReference type="PROSITE" id="PS51766">
    <property type="entry name" value="DOCKERIN"/>
    <property type="match status" value="1"/>
</dbReference>
<feature type="domain" description="Dockerin" evidence="2">
    <location>
        <begin position="464"/>
        <end position="526"/>
    </location>
</feature>
<organism evidence="3">
    <name type="scientific">marine metagenome</name>
    <dbReference type="NCBI Taxonomy" id="408172"/>
    <lineage>
        <taxon>unclassified sequences</taxon>
        <taxon>metagenomes</taxon>
        <taxon>ecological metagenomes</taxon>
    </lineage>
</organism>
<proteinExistence type="predicted"/>
<dbReference type="Pfam" id="PF00404">
    <property type="entry name" value="Dockerin_1"/>
    <property type="match status" value="1"/>
</dbReference>
<dbReference type="Gene3D" id="3.75.10.10">
    <property type="entry name" value="L-arginine/glycine Amidinotransferase, Chain A"/>
    <property type="match status" value="1"/>
</dbReference>
<dbReference type="EMBL" id="UINC01001823">
    <property type="protein sequence ID" value="SUZ89568.1"/>
    <property type="molecule type" value="Genomic_DNA"/>
</dbReference>
<dbReference type="SUPFAM" id="SSF63446">
    <property type="entry name" value="Type I dockerin domain"/>
    <property type="match status" value="1"/>
</dbReference>
<dbReference type="CDD" id="cd14256">
    <property type="entry name" value="Dockerin_I"/>
    <property type="match status" value="1"/>
</dbReference>
<protein>
    <recommendedName>
        <fullName evidence="2">Dockerin domain-containing protein</fullName>
    </recommendedName>
</protein>
<reference evidence="3" key="1">
    <citation type="submission" date="2018-05" db="EMBL/GenBank/DDBJ databases">
        <authorList>
            <person name="Lanie J.A."/>
            <person name="Ng W.-L."/>
            <person name="Kazmierczak K.M."/>
            <person name="Andrzejewski T.M."/>
            <person name="Davidsen T.M."/>
            <person name="Wayne K.J."/>
            <person name="Tettelin H."/>
            <person name="Glass J.I."/>
            <person name="Rusch D."/>
            <person name="Podicherti R."/>
            <person name="Tsui H.-C.T."/>
            <person name="Winkler M.E."/>
        </authorList>
    </citation>
    <scope>NUCLEOTIDE SEQUENCE</scope>
</reference>
<dbReference type="InterPro" id="IPR036439">
    <property type="entry name" value="Dockerin_dom_sf"/>
</dbReference>
<name>A0A381RF51_9ZZZZ</name>
<dbReference type="PANTHER" id="PTHR31377:SF0">
    <property type="entry name" value="AGMATINE DEIMINASE-RELATED"/>
    <property type="match status" value="1"/>
</dbReference>
<dbReference type="GO" id="GO:0004668">
    <property type="term" value="F:protein-arginine deiminase activity"/>
    <property type="evidence" value="ECO:0007669"/>
    <property type="project" value="InterPro"/>
</dbReference>
<dbReference type="SUPFAM" id="SSF55909">
    <property type="entry name" value="Pentein"/>
    <property type="match status" value="1"/>
</dbReference>
<accession>A0A381RF51</accession>
<evidence type="ECO:0000259" key="2">
    <source>
        <dbReference type="PROSITE" id="PS51766"/>
    </source>
</evidence>
<dbReference type="GO" id="GO:0004553">
    <property type="term" value="F:hydrolase activity, hydrolyzing O-glycosyl compounds"/>
    <property type="evidence" value="ECO:0007669"/>
    <property type="project" value="InterPro"/>
</dbReference>
<evidence type="ECO:0000313" key="3">
    <source>
        <dbReference type="EMBL" id="SUZ89568.1"/>
    </source>
</evidence>
<dbReference type="Gene3D" id="1.10.1330.10">
    <property type="entry name" value="Dockerin domain"/>
    <property type="match status" value="1"/>
</dbReference>
<dbReference type="PANTHER" id="PTHR31377">
    <property type="entry name" value="AGMATINE DEIMINASE-RELATED"/>
    <property type="match status" value="1"/>
</dbReference>
<dbReference type="InterPro" id="IPR002105">
    <property type="entry name" value="Dockerin_1_rpt"/>
</dbReference>
<sequence length="526" mass="59154">MKKIILVLVLFPSLFATDRFEGELPIGLTEEEKTRIHEIYNMGRETDPPPGLIRNIAEYERMEGVLIRYPFGISTAVIAEMSEDVTVYCLVSSSQQNSANSSMTNGGVNMENVVYITGSTDSYWTRDYGPWWVVDGNRDVSVVDFTYNRPRPNDNQAPSKMANYLDVPYFASDIVHAGGNYMTDGMGISASTDLVYVENSIPNSQVLQIMEDYYGIETYHVLDDPNNTYIDHIDCWGKYLSPTKVLIREVPASHAQYGEIEATATYFGNSTNEWGEPWDVYRVWTPNDQPYTNSLILNEKVLVPVTGSSWDDEALTAYEEAMPGFDILPFTGSWESTDALHCRVKGIPDLGMLQVFHNPINDSTEAIDNGYPVEVIIDDLSDAGLIEDSIKVYWKIPGMNEWNSEYLYGSDIPEEPNTWSGWIPTQEEGMIQYYIQSADSSGRIENSPLAGWHEFWALPPNTCLEWDLGDMNNSGNIDIFDILLLADYVNSGYFPGSCPQTVSDINSDGNLNVIDVIFLVNMVIYP</sequence>
<dbReference type="GO" id="GO:0000272">
    <property type="term" value="P:polysaccharide catabolic process"/>
    <property type="evidence" value="ECO:0007669"/>
    <property type="project" value="InterPro"/>
</dbReference>
<dbReference type="GO" id="GO:0009446">
    <property type="term" value="P:putrescine biosynthetic process"/>
    <property type="evidence" value="ECO:0007669"/>
    <property type="project" value="InterPro"/>
</dbReference>
<dbReference type="Pfam" id="PF04371">
    <property type="entry name" value="PAD_porph"/>
    <property type="match status" value="1"/>
</dbReference>
<gene>
    <name evidence="3" type="ORF">METZ01_LOCUS42422</name>
</gene>
<dbReference type="InterPro" id="IPR007466">
    <property type="entry name" value="Peptidyl-Arg-deiminase_porph"/>
</dbReference>
<evidence type="ECO:0000256" key="1">
    <source>
        <dbReference type="ARBA" id="ARBA00022801"/>
    </source>
</evidence>
<keyword evidence="1" id="KW-0378">Hydrolase</keyword>